<dbReference type="GO" id="GO:0007095">
    <property type="term" value="P:mitotic G2 DNA damage checkpoint signaling"/>
    <property type="evidence" value="ECO:0007669"/>
    <property type="project" value="TreeGrafter"/>
</dbReference>
<reference evidence="4" key="1">
    <citation type="submission" date="2020-12" db="UniProtKB">
        <authorList>
            <consortium name="WormBaseParasite"/>
        </authorList>
    </citation>
    <scope>IDENTIFICATION</scope>
    <source>
        <strain evidence="4">MHco3</strain>
    </source>
</reference>
<dbReference type="Pfam" id="PF16589">
    <property type="entry name" value="BRCT_2"/>
    <property type="match status" value="1"/>
</dbReference>
<dbReference type="CDD" id="cd17716">
    <property type="entry name" value="BRCT_microcephalin_rpt1"/>
    <property type="match status" value="1"/>
</dbReference>
<accession>A0A7I4XXU2</accession>
<dbReference type="CDD" id="cd17751">
    <property type="entry name" value="BRCT_microcephalin_rpt3"/>
    <property type="match status" value="1"/>
</dbReference>
<organism evidence="3 4">
    <name type="scientific">Haemonchus contortus</name>
    <name type="common">Barber pole worm</name>
    <dbReference type="NCBI Taxonomy" id="6289"/>
    <lineage>
        <taxon>Eukaryota</taxon>
        <taxon>Metazoa</taxon>
        <taxon>Ecdysozoa</taxon>
        <taxon>Nematoda</taxon>
        <taxon>Chromadorea</taxon>
        <taxon>Rhabditida</taxon>
        <taxon>Rhabditina</taxon>
        <taxon>Rhabditomorpha</taxon>
        <taxon>Strongyloidea</taxon>
        <taxon>Trichostrongylidae</taxon>
        <taxon>Haemonchus</taxon>
    </lineage>
</organism>
<dbReference type="WBParaSite" id="HCON_00017530-00001">
    <property type="protein sequence ID" value="HCON_00017530-00001"/>
    <property type="gene ID" value="HCON_00017530"/>
</dbReference>
<dbReference type="GO" id="GO:0006270">
    <property type="term" value="P:DNA replication initiation"/>
    <property type="evidence" value="ECO:0007669"/>
    <property type="project" value="TreeGrafter"/>
</dbReference>
<feature type="domain" description="BRCT" evidence="2">
    <location>
        <begin position="575"/>
        <end position="665"/>
    </location>
</feature>
<protein>
    <submittedName>
        <fullName evidence="4">BRCT domain-containing protein</fullName>
    </submittedName>
</protein>
<dbReference type="OMA" id="APENWEI"/>
<dbReference type="Proteomes" id="UP000025227">
    <property type="component" value="Unplaced"/>
</dbReference>
<evidence type="ECO:0000313" key="4">
    <source>
        <dbReference type="WBParaSite" id="HCON_00017530-00001"/>
    </source>
</evidence>
<dbReference type="PANTHER" id="PTHR13561">
    <property type="entry name" value="DNA REPLICATION REGULATOR DPB11-RELATED"/>
    <property type="match status" value="1"/>
</dbReference>
<evidence type="ECO:0000259" key="2">
    <source>
        <dbReference type="PROSITE" id="PS50172"/>
    </source>
</evidence>
<name>A0A7I4XXU2_HAECO</name>
<dbReference type="GO" id="GO:0033314">
    <property type="term" value="P:mitotic DNA replication checkpoint signaling"/>
    <property type="evidence" value="ECO:0007669"/>
    <property type="project" value="TreeGrafter"/>
</dbReference>
<dbReference type="Gene3D" id="3.40.50.10190">
    <property type="entry name" value="BRCT domain"/>
    <property type="match status" value="3"/>
</dbReference>
<dbReference type="InterPro" id="IPR001357">
    <property type="entry name" value="BRCT_dom"/>
</dbReference>
<keyword evidence="1" id="KW-0677">Repeat</keyword>
<evidence type="ECO:0000256" key="1">
    <source>
        <dbReference type="ARBA" id="ARBA00022737"/>
    </source>
</evidence>
<dbReference type="Pfam" id="PF00533">
    <property type="entry name" value="BRCT"/>
    <property type="match status" value="2"/>
</dbReference>
<dbReference type="SUPFAM" id="SSF52113">
    <property type="entry name" value="BRCT domain"/>
    <property type="match status" value="3"/>
</dbReference>
<dbReference type="AlphaFoldDB" id="A0A7I4XXU2"/>
<dbReference type="PANTHER" id="PTHR13561:SF20">
    <property type="entry name" value="DNA TOPOISOMERASE 2-BINDING PROTEIN 1"/>
    <property type="match status" value="1"/>
</dbReference>
<dbReference type="PROSITE" id="PS50172">
    <property type="entry name" value="BRCT"/>
    <property type="match status" value="3"/>
</dbReference>
<feature type="domain" description="BRCT" evidence="2">
    <location>
        <begin position="123"/>
        <end position="215"/>
    </location>
</feature>
<keyword evidence="3" id="KW-1185">Reference proteome</keyword>
<evidence type="ECO:0000313" key="3">
    <source>
        <dbReference type="Proteomes" id="UP000025227"/>
    </source>
</evidence>
<dbReference type="OrthoDB" id="2384350at2759"/>
<dbReference type="SMART" id="SM00292">
    <property type="entry name" value="BRCT"/>
    <property type="match status" value="3"/>
</dbReference>
<proteinExistence type="predicted"/>
<sequence length="673" mass="74586">MTTAYDFPDLNISPILGESEYDDAPIQERIQESHLEDVPIQDMLKEMSISGSRPSGNAFSSEITDVESCTDAQRRPLSLYATRLGDSFDSSSEGAFAALECEMKRSLFSIAESSGIAADPQESFSSILNGCRIIVEMGCCAESSEDVRSRLRRMGAVVSRRFTRTTTHVVFSFGGRAAILRCAFALPKKPFLVDPQWVYECFNTRTRVPEEHYSLCDRHFLISALQKSMECASENVDLSHGDNCEVRSTTSSSHATEDALVRSFLTEVLETGSLNASELLMKINLLAKRLDRLGSAACVLGKRCPSASKGRLLTSGATEQRPAERMDKVPIKRKVLRRRTHCAFALEYRDPSNDACQIISASRDEQNAVCGRLMQNLDKSVSEGNKGSKNTQLRCQFDAASKRKPRQDCIEAGTTPTRKCLGAIENTSELGGLLGFRAPSHGGAFGPLVETASSLINNLQLASTSEDFVRKENVPNAAKIRNRLVFTGFSKEEERELHPYASILGLKVQAKINDRTYCVISANGDRTLNTLRAVISGVPVVKAKWLDACVEANKFIPLDRFHYDRWKSLMQKREQNWRLFSKMGSIFVCDGCSPPKNDIEWMIEKSGGAVTNDPCECAVVVAPSDHTLEILCSSDLELPPPVVVEKYILDCISENTLLDLEDYMEHDVVKEKC</sequence>
<dbReference type="InterPro" id="IPR036420">
    <property type="entry name" value="BRCT_dom_sf"/>
</dbReference>
<dbReference type="CDD" id="cd00027">
    <property type="entry name" value="BRCT"/>
    <property type="match status" value="1"/>
</dbReference>
<feature type="domain" description="BRCT" evidence="2">
    <location>
        <begin position="481"/>
        <end position="563"/>
    </location>
</feature>